<dbReference type="EMBL" id="DXHU01000016">
    <property type="protein sequence ID" value="HIV98925.1"/>
    <property type="molecule type" value="Genomic_DNA"/>
</dbReference>
<evidence type="ECO:0000313" key="7">
    <source>
        <dbReference type="Proteomes" id="UP000823936"/>
    </source>
</evidence>
<comment type="function">
    <text evidence="5">Involved in DNA repair and RecF pathway recombination.</text>
</comment>
<dbReference type="HAMAP" id="MF_00201">
    <property type="entry name" value="RecO"/>
    <property type="match status" value="1"/>
</dbReference>
<evidence type="ECO:0000313" key="6">
    <source>
        <dbReference type="EMBL" id="HIV98925.1"/>
    </source>
</evidence>
<dbReference type="InterPro" id="IPR042242">
    <property type="entry name" value="RecO_C"/>
</dbReference>
<dbReference type="GO" id="GO:0043590">
    <property type="term" value="C:bacterial nucleoid"/>
    <property type="evidence" value="ECO:0007669"/>
    <property type="project" value="TreeGrafter"/>
</dbReference>
<evidence type="ECO:0000256" key="2">
    <source>
        <dbReference type="ARBA" id="ARBA00021310"/>
    </source>
</evidence>
<organism evidence="6 7">
    <name type="scientific">Candidatus Ornithospirochaeta avicola</name>
    <dbReference type="NCBI Taxonomy" id="2840896"/>
    <lineage>
        <taxon>Bacteria</taxon>
        <taxon>Pseudomonadati</taxon>
        <taxon>Spirochaetota</taxon>
        <taxon>Spirochaetia</taxon>
        <taxon>Spirochaetales</taxon>
        <taxon>Spirochaetaceae</taxon>
        <taxon>Spirochaetaceae incertae sedis</taxon>
        <taxon>Candidatus Ornithospirochaeta</taxon>
    </lineage>
</organism>
<dbReference type="AlphaFoldDB" id="A0A9D1TNZ9"/>
<sequence length="246" mass="28094">MERDIKSLATVVNIDKKGEVNKLLTLFSPSDGIIYATAYGARKSSKAIQVPLYGEGVFSLYYKREKDSYSLKDADIVNDRENISKSIGKTLASSLFSELIISSKSADEQSYALYSKSLDYLNLTENAERTVIAFIIHFLSISGLLPSFTFCPVCQRQYTEEETLGFNDRYQTLSCLSCDSRRETFILPMNARKFIKRISEISFEDAFLLSVSSSQEKKVLNWLVRLLKEIYPIHIRSLDFNLEDYL</sequence>
<evidence type="ECO:0000256" key="4">
    <source>
        <dbReference type="ARBA" id="ARBA00033409"/>
    </source>
</evidence>
<gene>
    <name evidence="5 6" type="primary">recO</name>
    <name evidence="6" type="ORF">IAB12_04005</name>
</gene>
<evidence type="ECO:0000256" key="3">
    <source>
        <dbReference type="ARBA" id="ARBA00023172"/>
    </source>
</evidence>
<dbReference type="GO" id="GO:0006310">
    <property type="term" value="P:DNA recombination"/>
    <property type="evidence" value="ECO:0007669"/>
    <property type="project" value="UniProtKB-UniRule"/>
</dbReference>
<dbReference type="Proteomes" id="UP000823936">
    <property type="component" value="Unassembled WGS sequence"/>
</dbReference>
<keyword evidence="3 5" id="KW-0233">DNA recombination</keyword>
<name>A0A9D1TNZ9_9SPIO</name>
<keyword evidence="5" id="KW-0234">DNA repair</keyword>
<dbReference type="NCBIfam" id="TIGR00613">
    <property type="entry name" value="reco"/>
    <property type="match status" value="1"/>
</dbReference>
<dbReference type="InterPro" id="IPR003717">
    <property type="entry name" value="RecO"/>
</dbReference>
<dbReference type="PANTHER" id="PTHR33991:SF1">
    <property type="entry name" value="DNA REPAIR PROTEIN RECO"/>
    <property type="match status" value="1"/>
</dbReference>
<dbReference type="GO" id="GO:0006302">
    <property type="term" value="P:double-strand break repair"/>
    <property type="evidence" value="ECO:0007669"/>
    <property type="project" value="TreeGrafter"/>
</dbReference>
<keyword evidence="5" id="KW-0227">DNA damage</keyword>
<reference evidence="6" key="2">
    <citation type="submission" date="2021-04" db="EMBL/GenBank/DDBJ databases">
        <authorList>
            <person name="Gilroy R."/>
        </authorList>
    </citation>
    <scope>NUCLEOTIDE SEQUENCE</scope>
    <source>
        <strain evidence="6">Gambia11-129</strain>
    </source>
</reference>
<protein>
    <recommendedName>
        <fullName evidence="2 5">DNA repair protein RecO</fullName>
    </recommendedName>
    <alternativeName>
        <fullName evidence="4 5">Recombination protein O</fullName>
    </alternativeName>
</protein>
<evidence type="ECO:0000256" key="5">
    <source>
        <dbReference type="HAMAP-Rule" id="MF_00201"/>
    </source>
</evidence>
<comment type="caution">
    <text evidence="6">The sequence shown here is derived from an EMBL/GenBank/DDBJ whole genome shotgun (WGS) entry which is preliminary data.</text>
</comment>
<proteinExistence type="inferred from homology"/>
<dbReference type="SUPFAM" id="SSF57863">
    <property type="entry name" value="ArfGap/RecO-like zinc finger"/>
    <property type="match status" value="1"/>
</dbReference>
<dbReference type="InterPro" id="IPR037278">
    <property type="entry name" value="ARFGAP/RecO"/>
</dbReference>
<dbReference type="Gene3D" id="1.20.1440.120">
    <property type="entry name" value="Recombination protein O, C-terminal domain"/>
    <property type="match status" value="1"/>
</dbReference>
<dbReference type="InterPro" id="IPR012340">
    <property type="entry name" value="NA-bd_OB-fold"/>
</dbReference>
<reference evidence="6" key="1">
    <citation type="journal article" date="2021" name="PeerJ">
        <title>Extensive microbial diversity within the chicken gut microbiome revealed by metagenomics and culture.</title>
        <authorList>
            <person name="Gilroy R."/>
            <person name="Ravi A."/>
            <person name="Getino M."/>
            <person name="Pursley I."/>
            <person name="Horton D.L."/>
            <person name="Alikhan N.F."/>
            <person name="Baker D."/>
            <person name="Gharbi K."/>
            <person name="Hall N."/>
            <person name="Watson M."/>
            <person name="Adriaenssens E.M."/>
            <person name="Foster-Nyarko E."/>
            <person name="Jarju S."/>
            <person name="Secka A."/>
            <person name="Antonio M."/>
            <person name="Oren A."/>
            <person name="Chaudhuri R.R."/>
            <person name="La Ragione R."/>
            <person name="Hildebrand F."/>
            <person name="Pallen M.J."/>
        </authorList>
    </citation>
    <scope>NUCLEOTIDE SEQUENCE</scope>
    <source>
        <strain evidence="6">Gambia11-129</strain>
    </source>
</reference>
<evidence type="ECO:0000256" key="1">
    <source>
        <dbReference type="ARBA" id="ARBA00007452"/>
    </source>
</evidence>
<comment type="similarity">
    <text evidence="1 5">Belongs to the RecO family.</text>
</comment>
<dbReference type="PANTHER" id="PTHR33991">
    <property type="entry name" value="DNA REPAIR PROTEIN RECO"/>
    <property type="match status" value="1"/>
</dbReference>
<accession>A0A9D1TNZ9</accession>
<dbReference type="SUPFAM" id="SSF50249">
    <property type="entry name" value="Nucleic acid-binding proteins"/>
    <property type="match status" value="1"/>
</dbReference>
<dbReference type="Pfam" id="PF02565">
    <property type="entry name" value="RecO_C"/>
    <property type="match status" value="1"/>
</dbReference>